<evidence type="ECO:0000313" key="2">
    <source>
        <dbReference type="Proteomes" id="UP000228593"/>
    </source>
</evidence>
<dbReference type="AlphaFoldDB" id="A0A2G8SW55"/>
<dbReference type="Proteomes" id="UP000228593">
    <property type="component" value="Unassembled WGS sequence"/>
</dbReference>
<name>A0A2G8SW55_9BURK</name>
<accession>A0A2G8SW55</accession>
<proteinExistence type="predicted"/>
<reference evidence="1 2" key="1">
    <citation type="submission" date="2017-10" db="EMBL/GenBank/DDBJ databases">
        <title>Massilia psychrophilum sp. nov., a novel purple-pigmented bacterium isolated from Tianshan glacier, Xinjiang Municipality, China.</title>
        <authorList>
            <person name="Wang H."/>
        </authorList>
    </citation>
    <scope>NUCLEOTIDE SEQUENCE [LARGE SCALE GENOMIC DNA]</scope>
    <source>
        <strain evidence="1 2">JCM 30813</strain>
    </source>
</reference>
<gene>
    <name evidence="1" type="ORF">CR103_20320</name>
</gene>
<organism evidence="1 2">
    <name type="scientific">Massilia psychrophila</name>
    <dbReference type="NCBI Taxonomy" id="1603353"/>
    <lineage>
        <taxon>Bacteria</taxon>
        <taxon>Pseudomonadati</taxon>
        <taxon>Pseudomonadota</taxon>
        <taxon>Betaproteobacteria</taxon>
        <taxon>Burkholderiales</taxon>
        <taxon>Oxalobacteraceae</taxon>
        <taxon>Telluria group</taxon>
        <taxon>Massilia</taxon>
    </lineage>
</organism>
<dbReference type="EMBL" id="PDOB01000051">
    <property type="protein sequence ID" value="PIL38026.1"/>
    <property type="molecule type" value="Genomic_DNA"/>
</dbReference>
<protein>
    <submittedName>
        <fullName evidence="1">Uncharacterized protein</fullName>
    </submittedName>
</protein>
<sequence>MEVTVFPSRDFTSMAGFAKNADVLVQVRRSGVISDAVGRTNATGSIEVNHPGGVCWRNITPDIVAGDTVRITYRDTANNRNLVPPPVKDSGAATNTQNVTAAQAFETGNDTVVVKGNAILPNGSRIPLNRLEVRIVNPEFIDPPTSRISRRDIRADSAGGRINGPQNRPVPGSSGTLAYDLASGTSFTATFRGLNPEERLLAVAGQTRVLGWQQTTGAGDRLGMTIYEVGEIGGPGIAGCPQGSTGVIGATAPNPPVRYIPTALLDASFQANQPSLKDVTVFPERDFISIEGFPAGTELQVVVRRGTSDKPVIGTARGIVAKGGVFEVNHPGGVCWSGQTPNIIAGDVVDVLRVENASFSSGQTQRVVNAAVTRPAFITANGGLQVNGTASDSGAALPLEFMEQRIANPDLVATRIGRRDIRADTIGGRVQNVLGGAGNLLRTGAGDEWRAIYTGLNEVEKQLAVAGQGRALAWLSTNGNGDRFGVTVSEFGEAGGPGMTGCPAPGDTAIAIP</sequence>
<keyword evidence="2" id="KW-1185">Reference proteome</keyword>
<comment type="caution">
    <text evidence="1">The sequence shown here is derived from an EMBL/GenBank/DDBJ whole genome shotgun (WGS) entry which is preliminary data.</text>
</comment>
<evidence type="ECO:0000313" key="1">
    <source>
        <dbReference type="EMBL" id="PIL38026.1"/>
    </source>
</evidence>